<evidence type="ECO:0000256" key="7">
    <source>
        <dbReference type="SAM" id="MobiDB-lite"/>
    </source>
</evidence>
<feature type="binding site" evidence="5">
    <location>
        <position position="409"/>
    </location>
    <ligand>
        <name>substrate</name>
    </ligand>
</feature>
<evidence type="ECO:0000256" key="4">
    <source>
        <dbReference type="ARBA" id="ARBA00022827"/>
    </source>
</evidence>
<keyword evidence="10" id="KW-1185">Reference proteome</keyword>
<dbReference type="Gene3D" id="3.30.410.40">
    <property type="match status" value="1"/>
</dbReference>
<keyword evidence="3 6" id="KW-0285">Flavoprotein</keyword>
<evidence type="ECO:0000256" key="1">
    <source>
        <dbReference type="ARBA" id="ARBA00001974"/>
    </source>
</evidence>
<dbReference type="InterPro" id="IPR000172">
    <property type="entry name" value="GMC_OxRdtase_N"/>
</dbReference>
<evidence type="ECO:0000313" key="9">
    <source>
        <dbReference type="EMBL" id="KAE8764517.1"/>
    </source>
</evidence>
<evidence type="ECO:0000256" key="5">
    <source>
        <dbReference type="PIRSR" id="PIRSR000137-2"/>
    </source>
</evidence>
<evidence type="ECO:0000256" key="3">
    <source>
        <dbReference type="ARBA" id="ARBA00022630"/>
    </source>
</evidence>
<comment type="similarity">
    <text evidence="2 6">Belongs to the GMC oxidoreductase family.</text>
</comment>
<dbReference type="InterPro" id="IPR012132">
    <property type="entry name" value="GMC_OxRdtase"/>
</dbReference>
<evidence type="ECO:0000313" key="10">
    <source>
        <dbReference type="Proteomes" id="UP000451860"/>
    </source>
</evidence>
<dbReference type="Pfam" id="PF00732">
    <property type="entry name" value="GMC_oxred_N"/>
    <property type="match status" value="1"/>
</dbReference>
<sequence>MDATTPDVIVVGGGSAGCVVAARLSEEPDRRVLLLEAGPDYRAADLPSHLADGIHGPSMAGHDWDLPGHALGREFRLPRGKVVGGSGAVNAAFALRGSPRDYDAWDMPGWSFAELVPTFAALEHDLDFPEAPHHGDAGPVPIRRYAGAERSALAAAAHAAAAEAGIPALADHNAPGAVGSGPLPVNAVGGRRMSTALTHLEPARDRPNLAVRGGTTVERVIIHGGRARGVETAAGTVTAGEVVVCAGAYHAPDLLRRSGVDLPAVGENLADHPAVSVEAPYAGPVADLPLYQWVATLHSSLADRATDPPDLQLLAVGPYASVPGGPPVFLLGAALLKPRSRGRVRDGDVDLGYFTHPDDLPRLIEGLRHVERLLDTAPLRALTDPRWPGPALPAAADLEAWVAAECWTYHHPVGTCAMGPVVDEHCRVHGVSGLSVVDASVIPDVPSANTNLPTIMLAERAVALRGEGAPAGRAAKSVRRSRPRTDA</sequence>
<dbReference type="SUPFAM" id="SSF51905">
    <property type="entry name" value="FAD/NAD(P)-binding domain"/>
    <property type="match status" value="1"/>
</dbReference>
<dbReference type="Pfam" id="PF05199">
    <property type="entry name" value="GMC_oxred_C"/>
    <property type="match status" value="1"/>
</dbReference>
<dbReference type="PROSITE" id="PS00623">
    <property type="entry name" value="GMC_OXRED_1"/>
    <property type="match status" value="1"/>
</dbReference>
<proteinExistence type="inferred from homology"/>
<gene>
    <name evidence="9" type="ORF">GB883_08535</name>
</gene>
<dbReference type="InterPro" id="IPR036188">
    <property type="entry name" value="FAD/NAD-bd_sf"/>
</dbReference>
<comment type="cofactor">
    <cofactor evidence="1 5">
        <name>FAD</name>
        <dbReference type="ChEBI" id="CHEBI:57692"/>
    </cofactor>
</comment>
<dbReference type="AlphaFoldDB" id="A0A7J5UQE7"/>
<keyword evidence="4 5" id="KW-0274">FAD</keyword>
<feature type="binding site" evidence="5">
    <location>
        <position position="82"/>
    </location>
    <ligand>
        <name>FAD</name>
        <dbReference type="ChEBI" id="CHEBI:57692"/>
    </ligand>
</feature>
<dbReference type="RefSeq" id="WP_152199870.1">
    <property type="nucleotide sequence ID" value="NZ_VUKF01000002.1"/>
</dbReference>
<dbReference type="Proteomes" id="UP000451860">
    <property type="component" value="Unassembled WGS sequence"/>
</dbReference>
<dbReference type="PANTHER" id="PTHR11552:SF147">
    <property type="entry name" value="CHOLINE DEHYDROGENASE, MITOCHONDRIAL"/>
    <property type="match status" value="1"/>
</dbReference>
<evidence type="ECO:0000259" key="8">
    <source>
        <dbReference type="PROSITE" id="PS00623"/>
    </source>
</evidence>
<organism evidence="9 10">
    <name type="scientific">Georgenia thermotolerans</name>
    <dbReference type="NCBI Taxonomy" id="527326"/>
    <lineage>
        <taxon>Bacteria</taxon>
        <taxon>Bacillati</taxon>
        <taxon>Actinomycetota</taxon>
        <taxon>Actinomycetes</taxon>
        <taxon>Micrococcales</taxon>
        <taxon>Bogoriellaceae</taxon>
        <taxon>Georgenia</taxon>
    </lineage>
</organism>
<dbReference type="EMBL" id="WHJE01000030">
    <property type="protein sequence ID" value="KAE8764517.1"/>
    <property type="molecule type" value="Genomic_DNA"/>
</dbReference>
<feature type="binding site" evidence="5">
    <location>
        <position position="217"/>
    </location>
    <ligand>
        <name>FAD</name>
        <dbReference type="ChEBI" id="CHEBI:57692"/>
    </ligand>
</feature>
<feature type="region of interest" description="Disordered" evidence="7">
    <location>
        <begin position="468"/>
        <end position="487"/>
    </location>
</feature>
<dbReference type="InterPro" id="IPR007867">
    <property type="entry name" value="GMC_OxRtase_C"/>
</dbReference>
<reference evidence="9 10" key="1">
    <citation type="submission" date="2019-10" db="EMBL/GenBank/DDBJ databases">
        <title>Georgenia wutianyii sp. nov. and Georgenia yuyongxinii sp. nov. isolated from plateau pika (Ochotona curzoniae) in the Qinghai-Tibet plateau of China.</title>
        <authorList>
            <person name="Tian Z."/>
        </authorList>
    </citation>
    <scope>NUCLEOTIDE SEQUENCE [LARGE SCALE GENOMIC DNA]</scope>
    <source>
        <strain evidence="9 10">DSM 21501</strain>
    </source>
</reference>
<evidence type="ECO:0000256" key="2">
    <source>
        <dbReference type="ARBA" id="ARBA00010790"/>
    </source>
</evidence>
<protein>
    <submittedName>
        <fullName evidence="9">FAD-binding protein</fullName>
    </submittedName>
</protein>
<dbReference type="PIRSF" id="PIRSF000137">
    <property type="entry name" value="Alcohol_oxidase"/>
    <property type="match status" value="1"/>
</dbReference>
<dbReference type="GO" id="GO:0016614">
    <property type="term" value="F:oxidoreductase activity, acting on CH-OH group of donors"/>
    <property type="evidence" value="ECO:0007669"/>
    <property type="project" value="InterPro"/>
</dbReference>
<dbReference type="SUPFAM" id="SSF54373">
    <property type="entry name" value="FAD-linked reductases, C-terminal domain"/>
    <property type="match status" value="1"/>
</dbReference>
<feature type="domain" description="Glucose-methanol-choline oxidoreductase N-terminal" evidence="8">
    <location>
        <begin position="80"/>
        <end position="103"/>
    </location>
</feature>
<evidence type="ECO:0000256" key="6">
    <source>
        <dbReference type="RuleBase" id="RU003968"/>
    </source>
</evidence>
<comment type="caution">
    <text evidence="9">The sequence shown here is derived from an EMBL/GenBank/DDBJ whole genome shotgun (WGS) entry which is preliminary data.</text>
</comment>
<name>A0A7J5UQE7_9MICO</name>
<accession>A0A7J5UQE7</accession>
<dbReference type="PANTHER" id="PTHR11552">
    <property type="entry name" value="GLUCOSE-METHANOL-CHOLINE GMC OXIDOREDUCTASE"/>
    <property type="match status" value="1"/>
</dbReference>
<dbReference type="Gene3D" id="3.50.50.60">
    <property type="entry name" value="FAD/NAD(P)-binding domain"/>
    <property type="match status" value="1"/>
</dbReference>
<dbReference type="GO" id="GO:0050660">
    <property type="term" value="F:flavin adenine dinucleotide binding"/>
    <property type="evidence" value="ECO:0007669"/>
    <property type="project" value="InterPro"/>
</dbReference>
<dbReference type="OrthoDB" id="9785276at2"/>
<feature type="compositionally biased region" description="Basic residues" evidence="7">
    <location>
        <begin position="476"/>
        <end position="487"/>
    </location>
</feature>